<dbReference type="SUPFAM" id="SSF48371">
    <property type="entry name" value="ARM repeat"/>
    <property type="match status" value="1"/>
</dbReference>
<feature type="compositionally biased region" description="Basic residues" evidence="4">
    <location>
        <begin position="25"/>
        <end position="39"/>
    </location>
</feature>
<dbReference type="InterPro" id="IPR005343">
    <property type="entry name" value="Noc2"/>
</dbReference>
<dbReference type="PANTHER" id="PTHR12687">
    <property type="entry name" value="NUCLEOLAR COMPLEX 2 AND RAD4-RELATED"/>
    <property type="match status" value="1"/>
</dbReference>
<dbReference type="GO" id="GO:0030690">
    <property type="term" value="C:Noc1p-Noc2p complex"/>
    <property type="evidence" value="ECO:0007669"/>
    <property type="project" value="TreeGrafter"/>
</dbReference>
<dbReference type="RefSeq" id="XP_002422089.1">
    <property type="nucleotide sequence ID" value="XM_002422044.1"/>
</dbReference>
<feature type="compositionally biased region" description="Acidic residues" evidence="4">
    <location>
        <begin position="700"/>
        <end position="718"/>
    </location>
</feature>
<feature type="compositionally biased region" description="Acidic residues" evidence="4">
    <location>
        <begin position="91"/>
        <end position="107"/>
    </location>
</feature>
<dbReference type="GO" id="GO:0005654">
    <property type="term" value="C:nucleoplasm"/>
    <property type="evidence" value="ECO:0007669"/>
    <property type="project" value="TreeGrafter"/>
</dbReference>
<evidence type="ECO:0000256" key="1">
    <source>
        <dbReference type="ARBA" id="ARBA00004123"/>
    </source>
</evidence>
<dbReference type="CGD" id="CAL0000161618">
    <property type="gene designation" value="Cd36_30860"/>
</dbReference>
<reference evidence="6 7" key="1">
    <citation type="journal article" date="2009" name="Genome Res.">
        <title>Comparative genomics of the fungal pathogens Candida dubliniensis and Candida albicans.</title>
        <authorList>
            <person name="Jackson A.P."/>
            <person name="Gamble J.A."/>
            <person name="Yeomans T."/>
            <person name="Moran G.P."/>
            <person name="Saunders D."/>
            <person name="Harris D."/>
            <person name="Aslett M."/>
            <person name="Barrell J.F."/>
            <person name="Butler G."/>
            <person name="Citiulo F."/>
            <person name="Coleman D.C."/>
            <person name="de Groot P.W.J."/>
            <person name="Goodwin T.J."/>
            <person name="Quail M.A."/>
            <person name="McQuillan J."/>
            <person name="Munro C.A."/>
            <person name="Pain A."/>
            <person name="Poulter R.T."/>
            <person name="Rajandream M.A."/>
            <person name="Renauld H."/>
            <person name="Spiering M.J."/>
            <person name="Tivey A."/>
            <person name="Gow N.A.R."/>
            <person name="Barrell B."/>
            <person name="Sullivan D.J."/>
            <person name="Berriman M."/>
        </authorList>
    </citation>
    <scope>NUCLEOTIDE SEQUENCE [LARGE SCALE GENOMIC DNA]</scope>
    <source>
        <strain evidence="7">CD36 / ATCC MYA-646 / CBS 7987 / NCPF 3949 / NRRL Y-17841</strain>
    </source>
</reference>
<keyword evidence="3" id="KW-0539">Nucleus</keyword>
<organism evidence="6 7">
    <name type="scientific">Candida dubliniensis (strain CD36 / ATCC MYA-646 / CBS 7987 / NCPF 3949 / NRRL Y-17841)</name>
    <name type="common">Yeast</name>
    <dbReference type="NCBI Taxonomy" id="573826"/>
    <lineage>
        <taxon>Eukaryota</taxon>
        <taxon>Fungi</taxon>
        <taxon>Dikarya</taxon>
        <taxon>Ascomycota</taxon>
        <taxon>Saccharomycotina</taxon>
        <taxon>Pichiomycetes</taxon>
        <taxon>Debaryomycetaceae</taxon>
        <taxon>Candida/Lodderomyces clade</taxon>
        <taxon>Candida</taxon>
    </lineage>
</organism>
<evidence type="ECO:0000256" key="3">
    <source>
        <dbReference type="ARBA" id="ARBA00023242"/>
    </source>
</evidence>
<sequence length="718" mass="82408">MGKASKQTKKFQNKHLKHTIEQRKKVQAHNKKIASRKKGGSSESNAPKRADGKAKEVFEDMSVDDFFEGGFEVPKEKNKSKNKNKNKQDTMEENEEDSSSEEEDEEAMKENLKKLEAEDPEFYKYLKDNDNDLLDFEAVNPLDAISDDEDDDEGDKEEEKEEKEVPSDDDDSDEEPTLGRTKGTKIEITKSLVKKWNQQLDKPTPKIIRNILIAFKAAVNIHNSDSEDYKFSITDPKAFSELMLLVLKKVPISIQKLVKYKTNAQGVRTIPQKNQYATQIAAILKSHAGSFITLLNDITNTETAALILASIYEVFPFYLSHRRLLKQILSAVVNVWSSTSDIDTQISTFAFLNNVSREYPKSVLETVLKLTYSSFLQNCRKTNVHTMAQINFCKNSAVELFGINETLGYQVGFEYVRQLAIHLRNSINATSNAKEGYKTIYNWQYCHSLDFWSRVLSQHCNPEKELQNHKSKESPLRQLIYPLVQVTLGAIRLIPTAQFFPLRFYLIRSLIRLSQSTGVFIPLFPLISEILSSTAITKAPRASTLQAVDFEHNIKVNQAYLGTRVYQDGLCEQFIELSGEFFGLYTKSIAFPELVTPAVLELRRFVKKSKNVKFNKQLQQLIEKLNANAVFITGKRSNVEYGPSNKAEVQQFLNDFEWEKTPLGQYVNVQRQMKAERLRILKEAQEEEARAQAEQKKKEEEEEEKEDEDIEMEVEDDE</sequence>
<dbReference type="GO" id="GO:0005730">
    <property type="term" value="C:nucleolus"/>
    <property type="evidence" value="ECO:0007669"/>
    <property type="project" value="TreeGrafter"/>
</dbReference>
<feature type="region of interest" description="Disordered" evidence="4">
    <location>
        <begin position="1"/>
        <end position="118"/>
    </location>
</feature>
<keyword evidence="7" id="KW-1185">Reference proteome</keyword>
<feature type="compositionally biased region" description="Basic and acidic residues" evidence="4">
    <location>
        <begin position="686"/>
        <end position="699"/>
    </location>
</feature>
<feature type="compositionally biased region" description="Basic and acidic residues" evidence="4">
    <location>
        <begin position="108"/>
        <end position="118"/>
    </location>
</feature>
<protein>
    <submittedName>
        <fullName evidence="6">Nucleolar complex protein, putative</fullName>
    </submittedName>
</protein>
<comment type="similarity">
    <text evidence="2">Belongs to the NOC2 family.</text>
</comment>
<evidence type="ECO:0000313" key="6">
    <source>
        <dbReference type="EMBL" id="CAX40090.1"/>
    </source>
</evidence>
<dbReference type="PANTHER" id="PTHR12687:SF4">
    <property type="entry name" value="NUCLEOLAR COMPLEX PROTEIN 2 HOMOLOG"/>
    <property type="match status" value="1"/>
</dbReference>
<feature type="compositionally biased region" description="Basic residues" evidence="4">
    <location>
        <begin position="1"/>
        <end position="17"/>
    </location>
</feature>
<feature type="region of interest" description="Disordered" evidence="4">
    <location>
        <begin position="686"/>
        <end position="718"/>
    </location>
</feature>
<dbReference type="HOGENOM" id="CLU_011272_0_0_1"/>
<dbReference type="KEGG" id="cdu:CD36_30860"/>
<dbReference type="GO" id="GO:0042273">
    <property type="term" value="P:ribosomal large subunit biogenesis"/>
    <property type="evidence" value="ECO:0007669"/>
    <property type="project" value="TreeGrafter"/>
</dbReference>
<dbReference type="AlphaFoldDB" id="B9WLX8"/>
<name>B9WLX8_CANDC</name>
<evidence type="ECO:0000256" key="4">
    <source>
        <dbReference type="SAM" id="MobiDB-lite"/>
    </source>
</evidence>
<gene>
    <name evidence="5" type="ordered locus">Cd36_30860</name>
    <name evidence="6" type="ORF">CD36_30860</name>
</gene>
<dbReference type="eggNOG" id="KOG2256">
    <property type="taxonomic scope" value="Eukaryota"/>
</dbReference>
<feature type="compositionally biased region" description="Basic and acidic residues" evidence="4">
    <location>
        <begin position="46"/>
        <end position="58"/>
    </location>
</feature>
<proteinExistence type="inferred from homology"/>
<dbReference type="InterPro" id="IPR016024">
    <property type="entry name" value="ARM-type_fold"/>
</dbReference>
<evidence type="ECO:0000256" key="2">
    <source>
        <dbReference type="ARBA" id="ARBA00005907"/>
    </source>
</evidence>
<feature type="compositionally biased region" description="Acidic residues" evidence="4">
    <location>
        <begin position="145"/>
        <end position="176"/>
    </location>
</feature>
<comment type="subcellular location">
    <subcellularLocation>
        <location evidence="1">Nucleus</location>
    </subcellularLocation>
</comment>
<evidence type="ECO:0000313" key="7">
    <source>
        <dbReference type="Proteomes" id="UP000002605"/>
    </source>
</evidence>
<dbReference type="Proteomes" id="UP000002605">
    <property type="component" value="Chromosome R"/>
</dbReference>
<accession>B9WLX8</accession>
<dbReference type="OrthoDB" id="10266662at2759"/>
<dbReference type="GO" id="GO:0030691">
    <property type="term" value="C:Noc2p-Noc3p complex"/>
    <property type="evidence" value="ECO:0007669"/>
    <property type="project" value="TreeGrafter"/>
</dbReference>
<feature type="region of interest" description="Disordered" evidence="4">
    <location>
        <begin position="139"/>
        <end position="183"/>
    </location>
</feature>
<dbReference type="GeneID" id="8049635"/>
<evidence type="ECO:0000313" key="5">
    <source>
        <dbReference type="CGD" id="CAL0000161618"/>
    </source>
</evidence>
<dbReference type="VEuPathDB" id="FungiDB:CD36_30860"/>
<dbReference type="EMBL" id="FM992695">
    <property type="protein sequence ID" value="CAX40090.1"/>
    <property type="molecule type" value="Genomic_DNA"/>
</dbReference>
<dbReference type="Pfam" id="PF03715">
    <property type="entry name" value="Noc2"/>
    <property type="match status" value="1"/>
</dbReference>